<dbReference type="AlphaFoldDB" id="A0A7C9FTC0"/>
<protein>
    <submittedName>
        <fullName evidence="1">Uncharacterized protein</fullName>
    </submittedName>
</protein>
<name>A0A7C9FTC0_9BACT</name>
<comment type="caution">
    <text evidence="1">The sequence shown here is derived from an EMBL/GenBank/DDBJ whole genome shotgun (WGS) entry which is preliminary data.</text>
</comment>
<dbReference type="RefSeq" id="WP_152764559.1">
    <property type="nucleotide sequence ID" value="NZ_WHLY01000002.1"/>
</dbReference>
<accession>A0A7C9FTC0</accession>
<proteinExistence type="predicted"/>
<sequence>MIRINGQEVYTPPGHKIHYALVNPYLVYDSVPGNQAQLPALPAVRHNRAIFSYYEEPQAGAYLPELEFQHFYGGELIREGYLILTEASEMGGYKGTYTDRLGLFFGAYQNLSMQEIDFGTIEAPTPLPVVIVDEGMICVCFPTILNEAFYGTNGASVSYSGRVNDYQAGAYVTGPKVPHFGVAWILKKMAELTDTTVDGDFFEHPEWSQLVLANMRAWEAGPIDISNHLPPWTIGQFLLELRKVPNLKLSFNPVKKHLRIDFWENDLLAETTRNWTGRALLGETKTPEPNNRIQLVMAVDGSDALAKDKPVPLADYISPEVPGGKNGIAKVEMKFSTLLTDTGTGLAMCRQEGQTSQFAQDAKTWDPRLLFWHGLVGGVPKATNTLGDYSLFPAVLATTTWKETIALRKRMFYLQKSLVLSETDLARLDFAKKIHIEGVDYLLAQLNITVPIRDKATALLIGGV</sequence>
<dbReference type="Proteomes" id="UP000479293">
    <property type="component" value="Unassembled WGS sequence"/>
</dbReference>
<evidence type="ECO:0000313" key="1">
    <source>
        <dbReference type="EMBL" id="MPR36552.1"/>
    </source>
</evidence>
<evidence type="ECO:0000313" key="2">
    <source>
        <dbReference type="Proteomes" id="UP000479293"/>
    </source>
</evidence>
<reference evidence="1 2" key="1">
    <citation type="submission" date="2019-10" db="EMBL/GenBank/DDBJ databases">
        <title>Draft Genome Sequence of Cytophagaceae sp. SJW1-29.</title>
        <authorList>
            <person name="Choi A."/>
        </authorList>
    </citation>
    <scope>NUCLEOTIDE SEQUENCE [LARGE SCALE GENOMIC DNA]</scope>
    <source>
        <strain evidence="1 2">SJW1-29</strain>
    </source>
</reference>
<gene>
    <name evidence="1" type="ORF">GBK04_25230</name>
</gene>
<organism evidence="1 2">
    <name type="scientific">Salmonirosea aquatica</name>
    <dbReference type="NCBI Taxonomy" id="2654236"/>
    <lineage>
        <taxon>Bacteria</taxon>
        <taxon>Pseudomonadati</taxon>
        <taxon>Bacteroidota</taxon>
        <taxon>Cytophagia</taxon>
        <taxon>Cytophagales</taxon>
        <taxon>Spirosomataceae</taxon>
        <taxon>Salmonirosea</taxon>
    </lineage>
</organism>
<keyword evidence="2" id="KW-1185">Reference proteome</keyword>
<dbReference type="EMBL" id="WHLY01000002">
    <property type="protein sequence ID" value="MPR36552.1"/>
    <property type="molecule type" value="Genomic_DNA"/>
</dbReference>